<dbReference type="EMBL" id="JAUJYO010000005">
    <property type="protein sequence ID" value="KAK1316843.1"/>
    <property type="molecule type" value="Genomic_DNA"/>
</dbReference>
<dbReference type="PANTHER" id="PTHR31920">
    <property type="entry name" value="B3 DOMAIN-CONTAINING"/>
    <property type="match status" value="1"/>
</dbReference>
<dbReference type="AlphaFoldDB" id="A0AAV9ET18"/>
<dbReference type="InterPro" id="IPR003340">
    <property type="entry name" value="B3_DNA-bd"/>
</dbReference>
<dbReference type="SMART" id="SM01019">
    <property type="entry name" value="B3"/>
    <property type="match status" value="2"/>
</dbReference>
<feature type="domain" description="TF-B3" evidence="6">
    <location>
        <begin position="173"/>
        <end position="266"/>
    </location>
</feature>
<dbReference type="PROSITE" id="PS50863">
    <property type="entry name" value="B3"/>
    <property type="match status" value="2"/>
</dbReference>
<comment type="subcellular location">
    <subcellularLocation>
        <location evidence="1">Nucleus</location>
    </subcellularLocation>
</comment>
<protein>
    <recommendedName>
        <fullName evidence="6">TF-B3 domain-containing protein</fullName>
    </recommendedName>
</protein>
<name>A0AAV9ET18_ACOCL</name>
<evidence type="ECO:0000256" key="5">
    <source>
        <dbReference type="ARBA" id="ARBA00023242"/>
    </source>
</evidence>
<dbReference type="GO" id="GO:0005634">
    <property type="term" value="C:nucleus"/>
    <property type="evidence" value="ECO:0007669"/>
    <property type="project" value="UniProtKB-SubCell"/>
</dbReference>
<reference evidence="7" key="1">
    <citation type="journal article" date="2023" name="Nat. Commun.">
        <title>Diploid and tetraploid genomes of Acorus and the evolution of monocots.</title>
        <authorList>
            <person name="Ma L."/>
            <person name="Liu K.W."/>
            <person name="Li Z."/>
            <person name="Hsiao Y.Y."/>
            <person name="Qi Y."/>
            <person name="Fu T."/>
            <person name="Tang G.D."/>
            <person name="Zhang D."/>
            <person name="Sun W.H."/>
            <person name="Liu D.K."/>
            <person name="Li Y."/>
            <person name="Chen G.Z."/>
            <person name="Liu X.D."/>
            <person name="Liao X.Y."/>
            <person name="Jiang Y.T."/>
            <person name="Yu X."/>
            <person name="Hao Y."/>
            <person name="Huang J."/>
            <person name="Zhao X.W."/>
            <person name="Ke S."/>
            <person name="Chen Y.Y."/>
            <person name="Wu W.L."/>
            <person name="Hsu J.L."/>
            <person name="Lin Y.F."/>
            <person name="Huang M.D."/>
            <person name="Li C.Y."/>
            <person name="Huang L."/>
            <person name="Wang Z.W."/>
            <person name="Zhao X."/>
            <person name="Zhong W.Y."/>
            <person name="Peng D.H."/>
            <person name="Ahmad S."/>
            <person name="Lan S."/>
            <person name="Zhang J.S."/>
            <person name="Tsai W.C."/>
            <person name="Van de Peer Y."/>
            <person name="Liu Z.J."/>
        </authorList>
    </citation>
    <scope>NUCLEOTIDE SEQUENCE</scope>
    <source>
        <strain evidence="7">CP</strain>
    </source>
</reference>
<dbReference type="InterPro" id="IPR050655">
    <property type="entry name" value="Plant_B3_domain"/>
</dbReference>
<reference evidence="7" key="2">
    <citation type="submission" date="2023-06" db="EMBL/GenBank/DDBJ databases">
        <authorList>
            <person name="Ma L."/>
            <person name="Liu K.-W."/>
            <person name="Li Z."/>
            <person name="Hsiao Y.-Y."/>
            <person name="Qi Y."/>
            <person name="Fu T."/>
            <person name="Tang G."/>
            <person name="Zhang D."/>
            <person name="Sun W.-H."/>
            <person name="Liu D.-K."/>
            <person name="Li Y."/>
            <person name="Chen G.-Z."/>
            <person name="Liu X.-D."/>
            <person name="Liao X.-Y."/>
            <person name="Jiang Y.-T."/>
            <person name="Yu X."/>
            <person name="Hao Y."/>
            <person name="Huang J."/>
            <person name="Zhao X.-W."/>
            <person name="Ke S."/>
            <person name="Chen Y.-Y."/>
            <person name="Wu W.-L."/>
            <person name="Hsu J.-L."/>
            <person name="Lin Y.-F."/>
            <person name="Huang M.-D."/>
            <person name="Li C.-Y."/>
            <person name="Huang L."/>
            <person name="Wang Z.-W."/>
            <person name="Zhao X."/>
            <person name="Zhong W.-Y."/>
            <person name="Peng D.-H."/>
            <person name="Ahmad S."/>
            <person name="Lan S."/>
            <person name="Zhang J.-S."/>
            <person name="Tsai W.-C."/>
            <person name="Van De Peer Y."/>
            <person name="Liu Z.-J."/>
        </authorList>
    </citation>
    <scope>NUCLEOTIDE SEQUENCE</scope>
    <source>
        <strain evidence="7">CP</strain>
        <tissue evidence="7">Leaves</tissue>
    </source>
</reference>
<organism evidence="7 8">
    <name type="scientific">Acorus calamus</name>
    <name type="common">Sweet flag</name>
    <dbReference type="NCBI Taxonomy" id="4465"/>
    <lineage>
        <taxon>Eukaryota</taxon>
        <taxon>Viridiplantae</taxon>
        <taxon>Streptophyta</taxon>
        <taxon>Embryophyta</taxon>
        <taxon>Tracheophyta</taxon>
        <taxon>Spermatophyta</taxon>
        <taxon>Magnoliopsida</taxon>
        <taxon>Liliopsida</taxon>
        <taxon>Acoraceae</taxon>
        <taxon>Acorus</taxon>
    </lineage>
</organism>
<keyword evidence="2" id="KW-0805">Transcription regulation</keyword>
<evidence type="ECO:0000256" key="1">
    <source>
        <dbReference type="ARBA" id="ARBA00004123"/>
    </source>
</evidence>
<dbReference type="Proteomes" id="UP001180020">
    <property type="component" value="Unassembled WGS sequence"/>
</dbReference>
<dbReference type="Gene3D" id="2.40.330.10">
    <property type="entry name" value="DNA-binding pseudobarrel domain"/>
    <property type="match status" value="2"/>
</dbReference>
<keyword evidence="4" id="KW-0804">Transcription</keyword>
<dbReference type="PANTHER" id="PTHR31920:SF135">
    <property type="entry name" value="B3 DOMAIN-CONTAINING PROTEIN OS03G0621600-RELATED"/>
    <property type="match status" value="1"/>
</dbReference>
<evidence type="ECO:0000259" key="6">
    <source>
        <dbReference type="PROSITE" id="PS50863"/>
    </source>
</evidence>
<evidence type="ECO:0000256" key="2">
    <source>
        <dbReference type="ARBA" id="ARBA00023015"/>
    </source>
</evidence>
<evidence type="ECO:0000313" key="8">
    <source>
        <dbReference type="Proteomes" id="UP001180020"/>
    </source>
</evidence>
<evidence type="ECO:0000256" key="4">
    <source>
        <dbReference type="ARBA" id="ARBA00023163"/>
    </source>
</evidence>
<dbReference type="Pfam" id="PF02362">
    <property type="entry name" value="B3"/>
    <property type="match status" value="2"/>
</dbReference>
<dbReference type="InterPro" id="IPR015300">
    <property type="entry name" value="DNA-bd_pseudobarrel_sf"/>
</dbReference>
<keyword evidence="3" id="KW-0238">DNA-binding</keyword>
<keyword evidence="5" id="KW-0539">Nucleus</keyword>
<evidence type="ECO:0000256" key="3">
    <source>
        <dbReference type="ARBA" id="ARBA00023125"/>
    </source>
</evidence>
<proteinExistence type="predicted"/>
<feature type="domain" description="TF-B3" evidence="6">
    <location>
        <begin position="37"/>
        <end position="98"/>
    </location>
</feature>
<dbReference type="SUPFAM" id="SSF101936">
    <property type="entry name" value="DNA-binding pseudobarrel domain"/>
    <property type="match status" value="2"/>
</dbReference>
<accession>A0AAV9ET18</accession>
<evidence type="ECO:0000313" key="7">
    <source>
        <dbReference type="EMBL" id="KAK1316843.1"/>
    </source>
</evidence>
<dbReference type="CDD" id="cd10017">
    <property type="entry name" value="B3_DNA"/>
    <property type="match status" value="2"/>
</dbReference>
<gene>
    <name evidence="7" type="ORF">QJS10_CPA05g01544</name>
</gene>
<dbReference type="GO" id="GO:0003677">
    <property type="term" value="F:DNA binding"/>
    <property type="evidence" value="ECO:0007669"/>
    <property type="project" value="UniProtKB-KW"/>
</dbReference>
<keyword evidence="8" id="KW-1185">Reference proteome</keyword>
<comment type="caution">
    <text evidence="7">The sequence shown here is derived from an EMBL/GenBank/DDBJ whole genome shotgun (WGS) entry which is preliminary data.</text>
</comment>
<sequence length="360" mass="42098">MGRQPLKKKSSSFFKFMTHDSHTTCFTKQFKGKIPAKIFVRSSSERLWLVELKKVTNHMYVENGWQDFVKDNFLKLDDVLLFKYDGNSRLNVKIFGNDSCEKENASKVNARDEVLPHNINVAERVEEQVYKGEYMQEELTETESCEIVQWNKIHAAKAGRERISKEALAFRSNHPYFVSLMRNPKHSFNIPKSFLRKTGLQTIKSINLQDPKGRLWPVKIGQSYDSRLCFGSGWGNFRTINQLRQGDSCAFEFIEGAFHVHIFRITEETESGIAESGVCIQRRKKPATQAANGKSLRGKYVIKPKDPLVSALWRRFWTPKMLKPCRERNYDIPIDCPYRERMWWSGRYDLKHRRSRQSIA</sequence>